<evidence type="ECO:0000313" key="3">
    <source>
        <dbReference type="Proteomes" id="UP000011859"/>
    </source>
</evidence>
<dbReference type="KEGG" id="rhd:R2APBS1_3800"/>
<accession>I4WMZ9</accession>
<keyword evidence="1" id="KW-0812">Transmembrane</keyword>
<evidence type="ECO:0008006" key="4">
    <source>
        <dbReference type="Google" id="ProtNLM"/>
    </source>
</evidence>
<keyword evidence="1" id="KW-1133">Transmembrane helix</keyword>
<evidence type="ECO:0000313" key="2">
    <source>
        <dbReference type="EMBL" id="AGG90858.1"/>
    </source>
</evidence>
<dbReference type="OrthoDB" id="7355622at2"/>
<sequence precursor="true">MNSTNRLSLSLLGLRLTVFLVMLMWALDKFIRPEHAAGVFERFYAMAGLGASAFTILGALELLLLLAFVIGVLRRFSYGAVMLLHAGSTLSSWHQYLHPHEGANLLFFTAWPMLAACVALYLLRDSDGFTVDGARHAHP</sequence>
<dbReference type="RefSeq" id="WP_007512441.1">
    <property type="nucleotide sequence ID" value="NC_020541.1"/>
</dbReference>
<dbReference type="STRING" id="666685.R2APBS1_3800"/>
<keyword evidence="1" id="KW-0472">Membrane</keyword>
<reference evidence="2 3" key="1">
    <citation type="submission" date="2012-04" db="EMBL/GenBank/DDBJ databases">
        <title>Complete genome of Rhodanobacter sp. 2APBS1.</title>
        <authorList>
            <consortium name="US DOE Joint Genome Institute"/>
            <person name="Huntemann M."/>
            <person name="Wei C.-L."/>
            <person name="Han J."/>
            <person name="Detter J.C."/>
            <person name="Han C."/>
            <person name="Tapia R."/>
            <person name="Munk A.C.C."/>
            <person name="Chen A."/>
            <person name="Krypides N."/>
            <person name="Mavromatis K."/>
            <person name="Markowitz V."/>
            <person name="Szeto E."/>
            <person name="Ivanova N."/>
            <person name="Mikhailova N."/>
            <person name="Ovchinnikova G."/>
            <person name="Pagani I."/>
            <person name="Pati A."/>
            <person name="Goodwin L."/>
            <person name="Peters L."/>
            <person name="Pitluck S."/>
            <person name="Woyke T."/>
            <person name="Prakash O."/>
            <person name="Elkins J."/>
            <person name="Brown S."/>
            <person name="Palumbo A."/>
            <person name="Hemme C."/>
            <person name="Zhou J."/>
            <person name="Watson D."/>
            <person name="Jardine P."/>
            <person name="Kostka J."/>
            <person name="Green S."/>
        </authorList>
    </citation>
    <scope>NUCLEOTIDE SEQUENCE [LARGE SCALE GENOMIC DNA]</scope>
    <source>
        <strain evidence="2 3">2APBS1</strain>
    </source>
</reference>
<dbReference type="EMBL" id="CP003470">
    <property type="protein sequence ID" value="AGG90858.1"/>
    <property type="molecule type" value="Genomic_DNA"/>
</dbReference>
<feature type="transmembrane region" description="Helical" evidence="1">
    <location>
        <begin position="105"/>
        <end position="123"/>
    </location>
</feature>
<accession>M4NMI8</accession>
<proteinExistence type="predicted"/>
<organism evidence="2 3">
    <name type="scientific">Rhodanobacter denitrificans</name>
    <dbReference type="NCBI Taxonomy" id="666685"/>
    <lineage>
        <taxon>Bacteria</taxon>
        <taxon>Pseudomonadati</taxon>
        <taxon>Pseudomonadota</taxon>
        <taxon>Gammaproteobacteria</taxon>
        <taxon>Lysobacterales</taxon>
        <taxon>Rhodanobacteraceae</taxon>
        <taxon>Rhodanobacter</taxon>
    </lineage>
</organism>
<dbReference type="HOGENOM" id="CLU_145831_0_0_6"/>
<dbReference type="GeneID" id="72428412"/>
<keyword evidence="3" id="KW-1185">Reference proteome</keyword>
<protein>
    <recommendedName>
        <fullName evidence="4">DoxX family protein</fullName>
    </recommendedName>
</protein>
<evidence type="ECO:0000256" key="1">
    <source>
        <dbReference type="SAM" id="Phobius"/>
    </source>
</evidence>
<feature type="transmembrane region" description="Helical" evidence="1">
    <location>
        <begin position="43"/>
        <end position="70"/>
    </location>
</feature>
<gene>
    <name evidence="2" type="ORF">R2APBS1_3800</name>
</gene>
<dbReference type="eggNOG" id="ENOG5032TZD">
    <property type="taxonomic scope" value="Bacteria"/>
</dbReference>
<name>I4WMZ9_9GAMM</name>
<feature type="transmembrane region" description="Helical" evidence="1">
    <location>
        <begin position="12"/>
        <end position="31"/>
    </location>
</feature>
<dbReference type="AlphaFoldDB" id="I4WMZ9"/>
<dbReference type="Proteomes" id="UP000011859">
    <property type="component" value="Chromosome"/>
</dbReference>
<dbReference type="PATRIC" id="fig|666685.9.peg.2680"/>